<organism evidence="1">
    <name type="scientific">Arundo donax</name>
    <name type="common">Giant reed</name>
    <name type="synonym">Donax arundinaceus</name>
    <dbReference type="NCBI Taxonomy" id="35708"/>
    <lineage>
        <taxon>Eukaryota</taxon>
        <taxon>Viridiplantae</taxon>
        <taxon>Streptophyta</taxon>
        <taxon>Embryophyta</taxon>
        <taxon>Tracheophyta</taxon>
        <taxon>Spermatophyta</taxon>
        <taxon>Magnoliopsida</taxon>
        <taxon>Liliopsida</taxon>
        <taxon>Poales</taxon>
        <taxon>Poaceae</taxon>
        <taxon>PACMAD clade</taxon>
        <taxon>Arundinoideae</taxon>
        <taxon>Arundineae</taxon>
        <taxon>Arundo</taxon>
    </lineage>
</organism>
<accession>A0A0A9EUZ5</accession>
<dbReference type="AlphaFoldDB" id="A0A0A9EUZ5"/>
<name>A0A0A9EUZ5_ARUDO</name>
<protein>
    <submittedName>
        <fullName evidence="1">Uncharacterized protein</fullName>
    </submittedName>
</protein>
<reference evidence="1" key="2">
    <citation type="journal article" date="2015" name="Data Brief">
        <title>Shoot transcriptome of the giant reed, Arundo donax.</title>
        <authorList>
            <person name="Barrero R.A."/>
            <person name="Guerrero F.D."/>
            <person name="Moolhuijzen P."/>
            <person name="Goolsby J.A."/>
            <person name="Tidwell J."/>
            <person name="Bellgard S.E."/>
            <person name="Bellgard M.I."/>
        </authorList>
    </citation>
    <scope>NUCLEOTIDE SEQUENCE</scope>
    <source>
        <tissue evidence="1">Shoot tissue taken approximately 20 cm above the soil surface</tissue>
    </source>
</reference>
<proteinExistence type="predicted"/>
<evidence type="ECO:0000313" key="1">
    <source>
        <dbReference type="EMBL" id="JAE01676.1"/>
    </source>
</evidence>
<reference evidence="1" key="1">
    <citation type="submission" date="2014-09" db="EMBL/GenBank/DDBJ databases">
        <authorList>
            <person name="Magalhaes I.L.F."/>
            <person name="Oliveira U."/>
            <person name="Santos F.R."/>
            <person name="Vidigal T.H.D.A."/>
            <person name="Brescovit A.D."/>
            <person name="Santos A.J."/>
        </authorList>
    </citation>
    <scope>NUCLEOTIDE SEQUENCE</scope>
    <source>
        <tissue evidence="1">Shoot tissue taken approximately 20 cm above the soil surface</tissue>
    </source>
</reference>
<dbReference type="EMBL" id="GBRH01196220">
    <property type="protein sequence ID" value="JAE01676.1"/>
    <property type="molecule type" value="Transcribed_RNA"/>
</dbReference>
<sequence>MSHSAFGVLSWTGHLIIMSRVLDPMYDVNEMHVLYYFETQNCNFCPAIFVDIMWMQLCFSKLPVTFLWIHSLFAVWESDLFWLVFTVRRAEGSSCR</sequence>